<evidence type="ECO:0008006" key="4">
    <source>
        <dbReference type="Google" id="ProtNLM"/>
    </source>
</evidence>
<organism evidence="2 3">
    <name type="scientific">Streptomyces hebeiensis</name>
    <dbReference type="NCBI Taxonomy" id="229486"/>
    <lineage>
        <taxon>Bacteria</taxon>
        <taxon>Bacillati</taxon>
        <taxon>Actinomycetota</taxon>
        <taxon>Actinomycetes</taxon>
        <taxon>Kitasatosporales</taxon>
        <taxon>Streptomycetaceae</taxon>
        <taxon>Streptomyces</taxon>
    </lineage>
</organism>
<protein>
    <recommendedName>
        <fullName evidence="4">Deacetylase sirtuin-type domain-containing protein</fullName>
    </recommendedName>
</protein>
<feature type="compositionally biased region" description="Low complexity" evidence="1">
    <location>
        <begin position="64"/>
        <end position="79"/>
    </location>
</feature>
<comment type="caution">
    <text evidence="2">The sequence shown here is derived from an EMBL/GenBank/DDBJ whole genome shotgun (WGS) entry which is preliminary data.</text>
</comment>
<proteinExistence type="predicted"/>
<keyword evidence="3" id="KW-1185">Reference proteome</keyword>
<gene>
    <name evidence="2" type="ORF">GCM10009654_15600</name>
</gene>
<accession>A0ABP4F7U1</accession>
<reference evidence="3" key="1">
    <citation type="journal article" date="2019" name="Int. J. Syst. Evol. Microbiol.">
        <title>The Global Catalogue of Microorganisms (GCM) 10K type strain sequencing project: providing services to taxonomists for standard genome sequencing and annotation.</title>
        <authorList>
            <consortium name="The Broad Institute Genomics Platform"/>
            <consortium name="The Broad Institute Genome Sequencing Center for Infectious Disease"/>
            <person name="Wu L."/>
            <person name="Ma J."/>
        </authorList>
    </citation>
    <scope>NUCLEOTIDE SEQUENCE [LARGE SCALE GENOMIC DNA]</scope>
    <source>
        <strain evidence="3">JCM 12696</strain>
    </source>
</reference>
<feature type="region of interest" description="Disordered" evidence="1">
    <location>
        <begin position="56"/>
        <end position="88"/>
    </location>
</feature>
<evidence type="ECO:0000256" key="1">
    <source>
        <dbReference type="SAM" id="MobiDB-lite"/>
    </source>
</evidence>
<sequence>MTGKRIILTSGSALAPAGAEGVFFDRESLRGGSLPALPDGLSGRLHFVHEGIAWTGKGRKRRAAPGSGPPTSSTTTAPTRCSMSWPRP</sequence>
<dbReference type="Proteomes" id="UP001501371">
    <property type="component" value="Unassembled WGS sequence"/>
</dbReference>
<dbReference type="EMBL" id="BAAAKV010000010">
    <property type="protein sequence ID" value="GAA1160238.1"/>
    <property type="molecule type" value="Genomic_DNA"/>
</dbReference>
<evidence type="ECO:0000313" key="3">
    <source>
        <dbReference type="Proteomes" id="UP001501371"/>
    </source>
</evidence>
<evidence type="ECO:0000313" key="2">
    <source>
        <dbReference type="EMBL" id="GAA1160238.1"/>
    </source>
</evidence>
<name>A0ABP4F7U1_9ACTN</name>